<evidence type="ECO:0000256" key="6">
    <source>
        <dbReference type="ARBA" id="ARBA00022989"/>
    </source>
</evidence>
<keyword evidence="4" id="KW-1003">Cell membrane</keyword>
<evidence type="ECO:0000256" key="5">
    <source>
        <dbReference type="ARBA" id="ARBA00022692"/>
    </source>
</evidence>
<keyword evidence="3" id="KW-0813">Transport</keyword>
<evidence type="ECO:0000256" key="4">
    <source>
        <dbReference type="ARBA" id="ARBA00022475"/>
    </source>
</evidence>
<dbReference type="GO" id="GO:0005886">
    <property type="term" value="C:plasma membrane"/>
    <property type="evidence" value="ECO:0007669"/>
    <property type="project" value="UniProtKB-SubCell"/>
</dbReference>
<evidence type="ECO:0000256" key="3">
    <source>
        <dbReference type="ARBA" id="ARBA00022448"/>
    </source>
</evidence>
<feature type="transmembrane region" description="Helical" evidence="8">
    <location>
        <begin position="283"/>
        <end position="303"/>
    </location>
</feature>
<dbReference type="InterPro" id="IPR002657">
    <property type="entry name" value="BilAc:Na_symport/Acr3"/>
</dbReference>
<evidence type="ECO:0000256" key="7">
    <source>
        <dbReference type="ARBA" id="ARBA00023136"/>
    </source>
</evidence>
<dbReference type="EMBL" id="RKMF01000003">
    <property type="protein sequence ID" value="ROZ64383.1"/>
    <property type="molecule type" value="Genomic_DNA"/>
</dbReference>
<protein>
    <submittedName>
        <fullName evidence="9">Arsenic resistance protein</fullName>
    </submittedName>
</protein>
<comment type="caution">
    <text evidence="9">The sequence shown here is derived from an EMBL/GenBank/DDBJ whole genome shotgun (WGS) entry which is preliminary data.</text>
</comment>
<dbReference type="Proteomes" id="UP000270616">
    <property type="component" value="Unassembled WGS sequence"/>
</dbReference>
<dbReference type="GO" id="GO:0015297">
    <property type="term" value="F:antiporter activity"/>
    <property type="evidence" value="ECO:0007669"/>
    <property type="project" value="InterPro"/>
</dbReference>
<feature type="transmembrane region" description="Helical" evidence="8">
    <location>
        <begin position="160"/>
        <end position="178"/>
    </location>
</feature>
<dbReference type="Gene3D" id="1.20.1530.20">
    <property type="match status" value="1"/>
</dbReference>
<dbReference type="Pfam" id="PF01758">
    <property type="entry name" value="SBF"/>
    <property type="match status" value="1"/>
</dbReference>
<keyword evidence="5 8" id="KW-0812">Transmembrane</keyword>
<reference evidence="9 10" key="1">
    <citation type="submission" date="2018-10" db="EMBL/GenBank/DDBJ databases">
        <title>Kocuria sp. M5W7-7, whole genome shotgun sequence.</title>
        <authorList>
            <person name="Tuo L."/>
        </authorList>
    </citation>
    <scope>NUCLEOTIDE SEQUENCE [LARGE SCALE GENOMIC DNA]</scope>
    <source>
        <strain evidence="9 10">M5W7-7</strain>
    </source>
</reference>
<feature type="transmembrane region" description="Helical" evidence="8">
    <location>
        <begin position="190"/>
        <end position="210"/>
    </location>
</feature>
<evidence type="ECO:0000256" key="2">
    <source>
        <dbReference type="ARBA" id="ARBA00010110"/>
    </source>
</evidence>
<evidence type="ECO:0000256" key="8">
    <source>
        <dbReference type="SAM" id="Phobius"/>
    </source>
</evidence>
<evidence type="ECO:0000256" key="1">
    <source>
        <dbReference type="ARBA" id="ARBA00004651"/>
    </source>
</evidence>
<feature type="transmembrane region" description="Helical" evidence="8">
    <location>
        <begin position="127"/>
        <end position="148"/>
    </location>
</feature>
<feature type="transmembrane region" description="Helical" evidence="8">
    <location>
        <begin position="222"/>
        <end position="243"/>
    </location>
</feature>
<feature type="transmembrane region" description="Helical" evidence="8">
    <location>
        <begin position="249"/>
        <end position="271"/>
    </location>
</feature>
<comment type="similarity">
    <text evidence="2">Belongs to the arsenical resistance-3 (ACR3) (TC 2.A.59) family.</text>
</comment>
<evidence type="ECO:0000313" key="9">
    <source>
        <dbReference type="EMBL" id="ROZ64383.1"/>
    </source>
</evidence>
<feature type="transmembrane region" description="Helical" evidence="8">
    <location>
        <begin position="309"/>
        <end position="332"/>
    </location>
</feature>
<keyword evidence="10" id="KW-1185">Reference proteome</keyword>
<name>A0A3N3ZSE7_9MICC</name>
<dbReference type="InterPro" id="IPR038770">
    <property type="entry name" value="Na+/solute_symporter_sf"/>
</dbReference>
<dbReference type="OrthoDB" id="3254016at2"/>
<proteinExistence type="inferred from homology"/>
<accession>A0A3N3ZSE7</accession>
<gene>
    <name evidence="9" type="ORF">EDL96_03855</name>
</gene>
<feature type="transmembrane region" description="Helical" evidence="8">
    <location>
        <begin position="39"/>
        <end position="57"/>
    </location>
</feature>
<dbReference type="InterPro" id="IPR004706">
    <property type="entry name" value="Arsenical-R_Acr3"/>
</dbReference>
<evidence type="ECO:0000313" key="10">
    <source>
        <dbReference type="Proteomes" id="UP000270616"/>
    </source>
</evidence>
<feature type="transmembrane region" description="Helical" evidence="8">
    <location>
        <begin position="95"/>
        <end position="115"/>
    </location>
</feature>
<dbReference type="AlphaFoldDB" id="A0A3N3ZSE7"/>
<dbReference type="GO" id="GO:0015104">
    <property type="term" value="F:antimonite transmembrane transporter activity"/>
    <property type="evidence" value="ECO:0007669"/>
    <property type="project" value="TreeGrafter"/>
</dbReference>
<keyword evidence="6 8" id="KW-1133">Transmembrane helix</keyword>
<dbReference type="GO" id="GO:0015105">
    <property type="term" value="F:arsenite transmembrane transporter activity"/>
    <property type="evidence" value="ECO:0007669"/>
    <property type="project" value="TreeGrafter"/>
</dbReference>
<keyword evidence="7 8" id="KW-0472">Membrane</keyword>
<organism evidence="9 10">
    <name type="scientific">Kocuria soli</name>
    <dbReference type="NCBI Taxonomy" id="2485125"/>
    <lineage>
        <taxon>Bacteria</taxon>
        <taxon>Bacillati</taxon>
        <taxon>Actinomycetota</taxon>
        <taxon>Actinomycetes</taxon>
        <taxon>Micrococcales</taxon>
        <taxon>Micrococcaceae</taxon>
        <taxon>Kocuria</taxon>
    </lineage>
</organism>
<dbReference type="PANTHER" id="PTHR43057:SF1">
    <property type="entry name" value="ARSENICAL-RESISTANCE PROTEIN 3"/>
    <property type="match status" value="1"/>
</dbReference>
<sequence length="348" mass="36951">MPPCPSGTGAWVPPRLTFRTIDHTVDGGPVTAWLERHQAVLYLFTLVIGMFVGHLLPSAVRLEPAVNPAIALLLLSTFLSIPLVHLAAAFRDLRFLGVLLLVNFLVAPVVVWVLSRFVVHDRAVLTGLLLVLLAPCVNWVIVFTGLAGGDRARMTAASPTLMLAQMLLLPALLMLIGGPGVGLHLTAGPFLTTLLWVFLLPLGLAVLVQLRAPRLERIGQALMVPTVMAVLFLVTASQSAAVGSQIGQIMAVVPLFVAFVLIMTTAGLAVGRLFRLPEPSTRAVMFSAVARNSLVVLPFALALPPGTEAAALVVVTQTMVELVALVVLVRIAPRLSRVAEGRETGGEL</sequence>
<dbReference type="PANTHER" id="PTHR43057">
    <property type="entry name" value="ARSENITE EFFLUX TRANSPORTER"/>
    <property type="match status" value="1"/>
</dbReference>
<feature type="transmembrane region" description="Helical" evidence="8">
    <location>
        <begin position="69"/>
        <end position="88"/>
    </location>
</feature>
<comment type="subcellular location">
    <subcellularLocation>
        <location evidence="1">Cell membrane</location>
        <topology evidence="1">Multi-pass membrane protein</topology>
    </subcellularLocation>
</comment>